<dbReference type="InterPro" id="IPR001789">
    <property type="entry name" value="Sig_transdc_resp-reg_receiver"/>
</dbReference>
<gene>
    <name evidence="3" type="ORF">FXF47_03720</name>
</gene>
<keyword evidence="1" id="KW-0597">Phosphoprotein</keyword>
<protein>
    <submittedName>
        <fullName evidence="3">Response regulator</fullName>
    </submittedName>
</protein>
<dbReference type="GO" id="GO:0000160">
    <property type="term" value="P:phosphorelay signal transduction system"/>
    <property type="evidence" value="ECO:0007669"/>
    <property type="project" value="InterPro"/>
</dbReference>
<accession>A0A5D0MCG5</accession>
<organism evidence="3 4">
    <name type="scientific">Candidatus Mcinerneyibacterium aminivorans</name>
    <dbReference type="NCBI Taxonomy" id="2703815"/>
    <lineage>
        <taxon>Bacteria</taxon>
        <taxon>Candidatus Macinerneyibacteriota</taxon>
        <taxon>Candidatus Mcinerneyibacteria</taxon>
        <taxon>Candidatus Mcinerneyibacteriales</taxon>
        <taxon>Candidatus Mcinerneyibacteriaceae</taxon>
        <taxon>Candidatus Mcinerneyibacterium</taxon>
    </lineage>
</organism>
<evidence type="ECO:0000259" key="2">
    <source>
        <dbReference type="PROSITE" id="PS50110"/>
    </source>
</evidence>
<feature type="domain" description="Response regulatory" evidence="2">
    <location>
        <begin position="1"/>
        <end position="125"/>
    </location>
</feature>
<name>A0A5D0MCG5_9BACT</name>
<reference evidence="3" key="1">
    <citation type="submission" date="2019-08" db="EMBL/GenBank/DDBJ databases">
        <title>Genomic characterization of a novel candidate phylum (ARYD3) from a high temperature, high salinity tertiary oil reservoir in north central Oklahoma, USA.</title>
        <authorList>
            <person name="Youssef N.H."/>
            <person name="Yadav A."/>
            <person name="Elshahed M.S."/>
        </authorList>
    </citation>
    <scope>NUCLEOTIDE SEQUENCE [LARGE SCALE GENOMIC DNA]</scope>
    <source>
        <strain evidence="3">ARYD3</strain>
    </source>
</reference>
<dbReference type="Gene3D" id="3.40.50.2300">
    <property type="match status" value="1"/>
</dbReference>
<proteinExistence type="predicted"/>
<dbReference type="PROSITE" id="PS50110">
    <property type="entry name" value="RESPONSE_REGULATORY"/>
    <property type="match status" value="1"/>
</dbReference>
<comment type="caution">
    <text evidence="3">The sequence shown here is derived from an EMBL/GenBank/DDBJ whole genome shotgun (WGS) entry which is preliminary data.</text>
</comment>
<keyword evidence="4" id="KW-1185">Reference proteome</keyword>
<evidence type="ECO:0000313" key="3">
    <source>
        <dbReference type="EMBL" id="TYB31434.1"/>
    </source>
</evidence>
<dbReference type="Proteomes" id="UP000324143">
    <property type="component" value="Unassembled WGS sequence"/>
</dbReference>
<dbReference type="AlphaFoldDB" id="A0A5D0MCG5"/>
<feature type="modified residue" description="4-aspartylphosphate" evidence="1">
    <location>
        <position position="42"/>
    </location>
</feature>
<dbReference type="EMBL" id="VSIX01000033">
    <property type="protein sequence ID" value="TYB31434.1"/>
    <property type="molecule type" value="Genomic_DNA"/>
</dbReference>
<sequence length="129" mass="15126">MRDQFGLKVKKEKVLNLLFMFQCIKKKRIKKGKFLPKIMLADDEKNILSVLDGIRAVEQAQKEIPDLVLYEALQEKPKTSDIPVIFYLSNLKKKDVGKALEVGEKDYLTKPLTKKKLLKIIKERLERRR</sequence>
<evidence type="ECO:0000313" key="4">
    <source>
        <dbReference type="Proteomes" id="UP000324143"/>
    </source>
</evidence>
<dbReference type="InterPro" id="IPR011006">
    <property type="entry name" value="CheY-like_superfamily"/>
</dbReference>
<evidence type="ECO:0000256" key="1">
    <source>
        <dbReference type="PROSITE-ProRule" id="PRU00169"/>
    </source>
</evidence>
<dbReference type="SUPFAM" id="SSF52172">
    <property type="entry name" value="CheY-like"/>
    <property type="match status" value="1"/>
</dbReference>